<dbReference type="Proteomes" id="UP000314986">
    <property type="component" value="Unassembled WGS sequence"/>
</dbReference>
<proteinExistence type="predicted"/>
<dbReference type="AlphaFoldDB" id="A0A4W3GZ96"/>
<dbReference type="PANTHER" id="PTHR40472:SF6">
    <property type="entry name" value="RICIN B-TYPE LECTIN DOMAIN-CONTAINING PROTEIN"/>
    <property type="match status" value="1"/>
</dbReference>
<dbReference type="GeneTree" id="ENSGT00940000165143"/>
<dbReference type="Ensembl" id="ENSCMIT00000003285.1">
    <property type="protein sequence ID" value="ENSCMIP00000003169.1"/>
    <property type="gene ID" value="ENSCMIG00000001884.1"/>
</dbReference>
<name>A0A4W3GZ96_CALMI</name>
<reference evidence="2" key="3">
    <citation type="journal article" date="2014" name="Nature">
        <title>Elephant shark genome provides unique insights into gnathostome evolution.</title>
        <authorList>
            <consortium name="International Elephant Shark Genome Sequencing Consortium"/>
            <person name="Venkatesh B."/>
            <person name="Lee A.P."/>
            <person name="Ravi V."/>
            <person name="Maurya A.K."/>
            <person name="Lian M.M."/>
            <person name="Swann J.B."/>
            <person name="Ohta Y."/>
            <person name="Flajnik M.F."/>
            <person name="Sutoh Y."/>
            <person name="Kasahara M."/>
            <person name="Hoon S."/>
            <person name="Gangu V."/>
            <person name="Roy S.W."/>
            <person name="Irimia M."/>
            <person name="Korzh V."/>
            <person name="Kondrychyn I."/>
            <person name="Lim Z.W."/>
            <person name="Tay B.H."/>
            <person name="Tohari S."/>
            <person name="Kong K.W."/>
            <person name="Ho S."/>
            <person name="Lorente-Galdos B."/>
            <person name="Quilez J."/>
            <person name="Marques-Bonet T."/>
            <person name="Raney B.J."/>
            <person name="Ingham P.W."/>
            <person name="Tay A."/>
            <person name="Hillier L.W."/>
            <person name="Minx P."/>
            <person name="Boehm T."/>
            <person name="Wilson R.K."/>
            <person name="Brenner S."/>
            <person name="Warren W.C."/>
        </authorList>
    </citation>
    <scope>NUCLEOTIDE SEQUENCE [LARGE SCALE GENOMIC DNA]</scope>
</reference>
<accession>A0A4W3GZ96</accession>
<dbReference type="InParanoid" id="A0A4W3GZ96"/>
<dbReference type="PANTHER" id="PTHR40472">
    <property type="entry name" value="RICIN B-TYPE LECTIN DOMAIN-CONTAINING PROTEIN"/>
    <property type="match status" value="1"/>
</dbReference>
<evidence type="ECO:0000313" key="1">
    <source>
        <dbReference type="Ensembl" id="ENSCMIP00000003169.1"/>
    </source>
</evidence>
<reference evidence="1" key="5">
    <citation type="submission" date="2025-09" db="UniProtKB">
        <authorList>
            <consortium name="Ensembl"/>
        </authorList>
    </citation>
    <scope>IDENTIFICATION</scope>
</reference>
<reference evidence="1" key="4">
    <citation type="submission" date="2025-08" db="UniProtKB">
        <authorList>
            <consortium name="Ensembl"/>
        </authorList>
    </citation>
    <scope>IDENTIFICATION</scope>
</reference>
<reference evidence="2" key="1">
    <citation type="journal article" date="2006" name="Science">
        <title>Ancient noncoding elements conserved in the human genome.</title>
        <authorList>
            <person name="Venkatesh B."/>
            <person name="Kirkness E.F."/>
            <person name="Loh Y.H."/>
            <person name="Halpern A.L."/>
            <person name="Lee A.P."/>
            <person name="Johnson J."/>
            <person name="Dandona N."/>
            <person name="Viswanathan L.D."/>
            <person name="Tay A."/>
            <person name="Venter J.C."/>
            <person name="Strausberg R.L."/>
            <person name="Brenner S."/>
        </authorList>
    </citation>
    <scope>NUCLEOTIDE SEQUENCE [LARGE SCALE GENOMIC DNA]</scope>
</reference>
<evidence type="ECO:0000313" key="2">
    <source>
        <dbReference type="Proteomes" id="UP000314986"/>
    </source>
</evidence>
<organism evidence="1 2">
    <name type="scientific">Callorhinchus milii</name>
    <name type="common">Ghost shark</name>
    <dbReference type="NCBI Taxonomy" id="7868"/>
    <lineage>
        <taxon>Eukaryota</taxon>
        <taxon>Metazoa</taxon>
        <taxon>Chordata</taxon>
        <taxon>Craniata</taxon>
        <taxon>Vertebrata</taxon>
        <taxon>Chondrichthyes</taxon>
        <taxon>Holocephali</taxon>
        <taxon>Chimaeriformes</taxon>
        <taxon>Callorhinchidae</taxon>
        <taxon>Callorhinchus</taxon>
    </lineage>
</organism>
<reference evidence="2" key="2">
    <citation type="journal article" date="2007" name="PLoS Biol.">
        <title>Survey sequencing and comparative analysis of the elephant shark (Callorhinchus milii) genome.</title>
        <authorList>
            <person name="Venkatesh B."/>
            <person name="Kirkness E.F."/>
            <person name="Loh Y.H."/>
            <person name="Halpern A.L."/>
            <person name="Lee A.P."/>
            <person name="Johnson J."/>
            <person name="Dandona N."/>
            <person name="Viswanathan L.D."/>
            <person name="Tay A."/>
            <person name="Venter J.C."/>
            <person name="Strausberg R.L."/>
            <person name="Brenner S."/>
        </authorList>
    </citation>
    <scope>NUCLEOTIDE SEQUENCE [LARGE SCALE GENOMIC DNA]</scope>
</reference>
<protein>
    <submittedName>
        <fullName evidence="1">Rapunzel</fullName>
    </submittedName>
</protein>
<dbReference type="InterPro" id="IPR039051">
    <property type="entry name" value="SE-CTX-like"/>
</dbReference>
<dbReference type="OMA" id="CCVEENI"/>
<keyword evidence="2" id="KW-1185">Reference proteome</keyword>
<sequence length="207" mass="23660">KLLLNLFQPPFQKVLPLVKNLEAMASVAGVLSPIFGIASAVVQLSMRNVESEELLFMKEQFHEVRNQLDVYFAIKENIKNQFRKYMQILDSAPEYQERQKEEFLTHFQVTKGDQNLHTLYDGFVGNSAVFAKPILITAVEYAQGNRHLVEALCASLKDLFGIGLIALMGYTSLTGLDLEAAMKEWKERLVEAEMVRRIDQCDQEFRV</sequence>